<evidence type="ECO:0000313" key="3">
    <source>
        <dbReference type="Proteomes" id="UP000016649"/>
    </source>
</evidence>
<gene>
    <name evidence="2" type="ORF">HMPREF9193_00151</name>
</gene>
<keyword evidence="1" id="KW-0732">Signal</keyword>
<evidence type="ECO:0008006" key="4">
    <source>
        <dbReference type="Google" id="ProtNLM"/>
    </source>
</evidence>
<evidence type="ECO:0000256" key="1">
    <source>
        <dbReference type="SAM" id="SignalP"/>
    </source>
</evidence>
<comment type="caution">
    <text evidence="2">The sequence shown here is derived from an EMBL/GenBank/DDBJ whole genome shotgun (WGS) entry which is preliminary data.</text>
</comment>
<proteinExistence type="predicted"/>
<dbReference type="RefSeq" id="WP_021686556.1">
    <property type="nucleotide sequence ID" value="NZ_KI260561.1"/>
</dbReference>
<dbReference type="EMBL" id="AWVH01000005">
    <property type="protein sequence ID" value="ERJ94182.1"/>
    <property type="molecule type" value="Genomic_DNA"/>
</dbReference>
<reference evidence="2 3" key="1">
    <citation type="submission" date="2013-08" db="EMBL/GenBank/DDBJ databases">
        <authorList>
            <person name="Weinstock G."/>
            <person name="Sodergren E."/>
            <person name="Wylie T."/>
            <person name="Fulton L."/>
            <person name="Fulton R."/>
            <person name="Fronick C."/>
            <person name="O'Laughlin M."/>
            <person name="Godfrey J."/>
            <person name="Miner T."/>
            <person name="Herter B."/>
            <person name="Appelbaum E."/>
            <person name="Cordes M."/>
            <person name="Lek S."/>
            <person name="Wollam A."/>
            <person name="Pepin K.H."/>
            <person name="Palsikar V.B."/>
            <person name="Mitreva M."/>
            <person name="Wilson R.K."/>
        </authorList>
    </citation>
    <scope>NUCLEOTIDE SEQUENCE [LARGE SCALE GENOMIC DNA]</scope>
    <source>
        <strain evidence="2 3">ATCC 700332</strain>
    </source>
</reference>
<evidence type="ECO:0000313" key="2">
    <source>
        <dbReference type="EMBL" id="ERJ94182.1"/>
    </source>
</evidence>
<accession>A0ABN0P102</accession>
<keyword evidence="3" id="KW-1185">Reference proteome</keyword>
<sequence>MLNKRFLTVCAIVLFAASFACAEGGELTEPSLSRQIMLVGKVSFAKNIDTEFYKQTLNISDLNAKKHEYDLTVADFMRKESAQGTPPVLGDYFFMLLTVPESGRFSIDSFKVCLFGEKKAWLLLPFGMDVHKQDNAQYLYLGNYTYSFAGDNFMVDDVVKTDDFDEAQELLNRKLGKKVQLVRAVLTEQKE</sequence>
<feature type="signal peptide" evidence="1">
    <location>
        <begin position="1"/>
        <end position="22"/>
    </location>
</feature>
<protein>
    <recommendedName>
        <fullName evidence="4">Lipoprotein</fullName>
    </recommendedName>
</protein>
<name>A0ABN0P102_TRELE</name>
<feature type="chain" id="PRO_5045743579" description="Lipoprotein" evidence="1">
    <location>
        <begin position="23"/>
        <end position="191"/>
    </location>
</feature>
<dbReference type="PROSITE" id="PS51257">
    <property type="entry name" value="PROKAR_LIPOPROTEIN"/>
    <property type="match status" value="1"/>
</dbReference>
<organism evidence="2 3">
    <name type="scientific">Treponema lecithinolyticum ATCC 700332</name>
    <dbReference type="NCBI Taxonomy" id="1321815"/>
    <lineage>
        <taxon>Bacteria</taxon>
        <taxon>Pseudomonadati</taxon>
        <taxon>Spirochaetota</taxon>
        <taxon>Spirochaetia</taxon>
        <taxon>Spirochaetales</taxon>
        <taxon>Treponemataceae</taxon>
        <taxon>Treponema</taxon>
    </lineage>
</organism>
<dbReference type="Proteomes" id="UP000016649">
    <property type="component" value="Unassembled WGS sequence"/>
</dbReference>